<feature type="transmembrane region" description="Helical" evidence="1">
    <location>
        <begin position="144"/>
        <end position="164"/>
    </location>
</feature>
<keyword evidence="1" id="KW-0472">Membrane</keyword>
<feature type="transmembrane region" description="Helical" evidence="1">
    <location>
        <begin position="109"/>
        <end position="132"/>
    </location>
</feature>
<feature type="transmembrane region" description="Helical" evidence="1">
    <location>
        <begin position="49"/>
        <end position="70"/>
    </location>
</feature>
<organism evidence="2 3">
    <name type="scientific">Williamsia limnetica</name>
    <dbReference type="NCBI Taxonomy" id="882452"/>
    <lineage>
        <taxon>Bacteria</taxon>
        <taxon>Bacillati</taxon>
        <taxon>Actinomycetota</taxon>
        <taxon>Actinomycetes</taxon>
        <taxon>Mycobacteriales</taxon>
        <taxon>Nocardiaceae</taxon>
        <taxon>Williamsia</taxon>
    </lineage>
</organism>
<comment type="caution">
    <text evidence="2">The sequence shown here is derived from an EMBL/GenBank/DDBJ whole genome shotgun (WGS) entry which is preliminary data.</text>
</comment>
<keyword evidence="1" id="KW-0812">Transmembrane</keyword>
<keyword evidence="1" id="KW-1133">Transmembrane helix</keyword>
<proteinExistence type="predicted"/>
<protein>
    <submittedName>
        <fullName evidence="2">Uncharacterized protein</fullName>
    </submittedName>
</protein>
<name>A0A318RQX8_WILLI</name>
<evidence type="ECO:0000313" key="2">
    <source>
        <dbReference type="EMBL" id="PYE19526.1"/>
    </source>
</evidence>
<reference evidence="2 3" key="1">
    <citation type="submission" date="2018-06" db="EMBL/GenBank/DDBJ databases">
        <title>Genomic Encyclopedia of Type Strains, Phase IV (KMG-IV): sequencing the most valuable type-strain genomes for metagenomic binning, comparative biology and taxonomic classification.</title>
        <authorList>
            <person name="Goeker M."/>
        </authorList>
    </citation>
    <scope>NUCLEOTIDE SEQUENCE [LARGE SCALE GENOMIC DNA]</scope>
    <source>
        <strain evidence="2 3">DSM 45521</strain>
    </source>
</reference>
<feature type="transmembrane region" description="Helical" evidence="1">
    <location>
        <begin position="77"/>
        <end position="97"/>
    </location>
</feature>
<evidence type="ECO:0000313" key="3">
    <source>
        <dbReference type="Proteomes" id="UP000247591"/>
    </source>
</evidence>
<feature type="transmembrane region" description="Helical" evidence="1">
    <location>
        <begin position="7"/>
        <end position="29"/>
    </location>
</feature>
<keyword evidence="3" id="KW-1185">Reference proteome</keyword>
<dbReference type="AlphaFoldDB" id="A0A318RQX8"/>
<dbReference type="EMBL" id="QJSP01000003">
    <property type="protein sequence ID" value="PYE19526.1"/>
    <property type="molecule type" value="Genomic_DNA"/>
</dbReference>
<dbReference type="Proteomes" id="UP000247591">
    <property type="component" value="Unassembled WGS sequence"/>
</dbReference>
<gene>
    <name evidence="2" type="ORF">DFR67_103439</name>
</gene>
<evidence type="ECO:0000256" key="1">
    <source>
        <dbReference type="SAM" id="Phobius"/>
    </source>
</evidence>
<sequence length="397" mass="43459">MTIWADVLVRASAALAAIYLFYLAASTKWPSSYYLLDDAIGARVSKTTFSYLSFRFLPLFVASLCAMGYLSNVTERLAVALCIGVGHLVISVVRINPYTNPGPRREKSWYVLQAAVLLVSVCFLAIAVWLAPLFGTTLPQWRDFTTAIVTALIVVCVGVFIQSATSKDVAVNSNSIDLARRRYKPMVDRLALEHGVDRSFALALVIAEDLQRPRWFRVIERRLARARLARTVGVGQSTGQWFITDEQGIAMLLSSIGSLSSADGDVSRAKMAAAAEKCNEGDGYVEFVLRIHGLLEQGIYRTSLLDTDGNPLITASPLSLLRGEWVVSGDVGPSVHAITIVNNTTREIRSPALHSAPGLTRTSWSATLPVEWTSITVLPDPHVTGDYRSEVALWPPY</sequence>
<accession>A0A318RQX8</accession>